<protein>
    <submittedName>
        <fullName evidence="1">Uncharacterized protein</fullName>
    </submittedName>
</protein>
<sequence>MGGAVTTGRVVMYKLRLPPAPIRNHFRAPGVQLDCRPLLITHPYDPRIRIRAKPGHDPAKEAGQYARYPGGIVNGDRIMMDHPYHPVQTDIRLIYDLG</sequence>
<evidence type="ECO:0000313" key="1">
    <source>
        <dbReference type="EMBL" id="GGC01580.1"/>
    </source>
</evidence>
<dbReference type="Proteomes" id="UP000629025">
    <property type="component" value="Unassembled WGS sequence"/>
</dbReference>
<keyword evidence="2" id="KW-1185">Reference proteome</keyword>
<comment type="caution">
    <text evidence="1">The sequence shown here is derived from an EMBL/GenBank/DDBJ whole genome shotgun (WGS) entry which is preliminary data.</text>
</comment>
<dbReference type="EMBL" id="BMIJ01000006">
    <property type="protein sequence ID" value="GGC01580.1"/>
    <property type="molecule type" value="Genomic_DNA"/>
</dbReference>
<evidence type="ECO:0000313" key="2">
    <source>
        <dbReference type="Proteomes" id="UP000629025"/>
    </source>
</evidence>
<accession>A0ABQ1KMG5</accession>
<proteinExistence type="predicted"/>
<reference evidence="2" key="1">
    <citation type="journal article" date="2019" name="Int. J. Syst. Evol. Microbiol.">
        <title>The Global Catalogue of Microorganisms (GCM) 10K type strain sequencing project: providing services to taxonomists for standard genome sequencing and annotation.</title>
        <authorList>
            <consortium name="The Broad Institute Genomics Platform"/>
            <consortium name="The Broad Institute Genome Sequencing Center for Infectious Disease"/>
            <person name="Wu L."/>
            <person name="Ma J."/>
        </authorList>
    </citation>
    <scope>NUCLEOTIDE SEQUENCE [LARGE SCALE GENOMIC DNA]</scope>
    <source>
        <strain evidence="2">CGMCC 1.15341</strain>
    </source>
</reference>
<name>A0ABQ1KMG5_9GAMM</name>
<gene>
    <name evidence="1" type="ORF">GCM10011352_29650</name>
</gene>
<organism evidence="1 2">
    <name type="scientific">Marinobacterium zhoushanense</name>
    <dbReference type="NCBI Taxonomy" id="1679163"/>
    <lineage>
        <taxon>Bacteria</taxon>
        <taxon>Pseudomonadati</taxon>
        <taxon>Pseudomonadota</taxon>
        <taxon>Gammaproteobacteria</taxon>
        <taxon>Oceanospirillales</taxon>
        <taxon>Oceanospirillaceae</taxon>
        <taxon>Marinobacterium</taxon>
    </lineage>
</organism>